<dbReference type="InterPro" id="IPR047650">
    <property type="entry name" value="Transpos_IS110"/>
</dbReference>
<dbReference type="RefSeq" id="WP_183591276.1">
    <property type="nucleotide sequence ID" value="NZ_JACHWR010000001.1"/>
</dbReference>
<evidence type="ECO:0000259" key="1">
    <source>
        <dbReference type="Pfam" id="PF01548"/>
    </source>
</evidence>
<dbReference type="Proteomes" id="UP000589626">
    <property type="component" value="Unassembled WGS sequence"/>
</dbReference>
<feature type="domain" description="Transposase IS110-like N-terminal" evidence="1">
    <location>
        <begin position="17"/>
        <end position="167"/>
    </location>
</feature>
<keyword evidence="5" id="KW-1185">Reference proteome</keyword>
<feature type="domain" description="Transposase IS116/IS110/IS902 C-terminal" evidence="2">
    <location>
        <begin position="268"/>
        <end position="344"/>
    </location>
</feature>
<dbReference type="GO" id="GO:0003677">
    <property type="term" value="F:DNA binding"/>
    <property type="evidence" value="ECO:0007669"/>
    <property type="project" value="InterPro"/>
</dbReference>
<organism evidence="3 5">
    <name type="scientific">Nocardioides soli</name>
    <dbReference type="NCBI Taxonomy" id="1036020"/>
    <lineage>
        <taxon>Bacteria</taxon>
        <taxon>Bacillati</taxon>
        <taxon>Actinomycetota</taxon>
        <taxon>Actinomycetes</taxon>
        <taxon>Propionibacteriales</taxon>
        <taxon>Nocardioidaceae</taxon>
        <taxon>Nocardioides</taxon>
    </lineage>
</organism>
<dbReference type="NCBIfam" id="NF033542">
    <property type="entry name" value="transpos_IS110"/>
    <property type="match status" value="1"/>
</dbReference>
<evidence type="ECO:0000313" key="5">
    <source>
        <dbReference type="Proteomes" id="UP000589626"/>
    </source>
</evidence>
<evidence type="ECO:0000259" key="2">
    <source>
        <dbReference type="Pfam" id="PF02371"/>
    </source>
</evidence>
<dbReference type="GO" id="GO:0004803">
    <property type="term" value="F:transposase activity"/>
    <property type="evidence" value="ECO:0007669"/>
    <property type="project" value="InterPro"/>
</dbReference>
<dbReference type="EMBL" id="JACHWR010000001">
    <property type="protein sequence ID" value="MBB3041365.1"/>
    <property type="molecule type" value="Genomic_DNA"/>
</dbReference>
<dbReference type="PANTHER" id="PTHR33055">
    <property type="entry name" value="TRANSPOSASE FOR INSERTION SEQUENCE ELEMENT IS1111A"/>
    <property type="match status" value="1"/>
</dbReference>
<dbReference type="EMBL" id="JACHWR010000002">
    <property type="protein sequence ID" value="MBB3042621.1"/>
    <property type="molecule type" value="Genomic_DNA"/>
</dbReference>
<dbReference type="PANTHER" id="PTHR33055:SF15">
    <property type="entry name" value="TRANSPOSASE-RELATED"/>
    <property type="match status" value="1"/>
</dbReference>
<proteinExistence type="predicted"/>
<reference evidence="3 5" key="1">
    <citation type="submission" date="2020-08" db="EMBL/GenBank/DDBJ databases">
        <title>Sequencing the genomes of 1000 actinobacteria strains.</title>
        <authorList>
            <person name="Klenk H.-P."/>
        </authorList>
    </citation>
    <scope>NUCLEOTIDE SEQUENCE [LARGE SCALE GENOMIC DNA]</scope>
    <source>
        <strain evidence="3 5">DSM 105498</strain>
    </source>
</reference>
<dbReference type="Pfam" id="PF02371">
    <property type="entry name" value="Transposase_20"/>
    <property type="match status" value="1"/>
</dbReference>
<dbReference type="Pfam" id="PF01548">
    <property type="entry name" value="DEDD_Tnp_IS110"/>
    <property type="match status" value="1"/>
</dbReference>
<dbReference type="InterPro" id="IPR002525">
    <property type="entry name" value="Transp_IS110-like_N"/>
</dbReference>
<accession>A0A7W4VT89</accession>
<gene>
    <name evidence="3" type="ORF">FHU40_001166</name>
    <name evidence="4" type="ORF">FHU40_002439</name>
</gene>
<protein>
    <submittedName>
        <fullName evidence="3">Transposase</fullName>
    </submittedName>
</protein>
<sequence length="426" mass="47206">MFADSEDDEQIIERVAALDIGKAEVVCCVRLPAAVGKKRRVQEVTTHSTMVGSLSDLANHLVDLRIERVVMEATSDYWRPPFYLFEAHGLDPWLVNAKDVRHLPGRPKTDVLDAVWLCKVAERQMLRPSFVPPTEIRRLRDLTRYRADLVGVRTAEKNRVEKLLEDACIKLSVVASDIFGVSGREMLAAMIAGERDPKRLADLARSRMRPKISLLEEAFAGLKVGTFGEHHRFLLSRMLARIDQANTDIAALEDEIEEHLAPFADAVARLEEIPGIGPRAAAVIIAEIGLDMTRFPTPGHLASWAKFSPGIKSSAGKNKGNGSTGHGNRYLARVLGEAAVGAGRTETFLGARYRRLARRRGKKKAMVAVGRSILTIIWHLLADPNARYQDLGPDHYDQRVSTTAKKRSHVRGLEALGYHVTLEPAA</sequence>
<comment type="caution">
    <text evidence="3">The sequence shown here is derived from an EMBL/GenBank/DDBJ whole genome shotgun (WGS) entry which is preliminary data.</text>
</comment>
<dbReference type="AlphaFoldDB" id="A0A7W4VT89"/>
<evidence type="ECO:0000313" key="4">
    <source>
        <dbReference type="EMBL" id="MBB3042621.1"/>
    </source>
</evidence>
<dbReference type="InterPro" id="IPR003346">
    <property type="entry name" value="Transposase_20"/>
</dbReference>
<dbReference type="GO" id="GO:0006313">
    <property type="term" value="P:DNA transposition"/>
    <property type="evidence" value="ECO:0007669"/>
    <property type="project" value="InterPro"/>
</dbReference>
<name>A0A7W4VT89_9ACTN</name>
<evidence type="ECO:0000313" key="3">
    <source>
        <dbReference type="EMBL" id="MBB3041365.1"/>
    </source>
</evidence>